<keyword evidence="2" id="KW-1185">Reference proteome</keyword>
<dbReference type="Gene3D" id="2.10.25.10">
    <property type="entry name" value="Laminin"/>
    <property type="match status" value="1"/>
</dbReference>
<sequence>MSCTGAGHREPCKKDEEAFCVNGGQCYRLPQIQKFSCRSHRHNYFHPFHSHSQTHTLSLPRYFRDRDSISLSQ</sequence>
<protein>
    <submittedName>
        <fullName evidence="1">Uncharacterized protein</fullName>
    </submittedName>
</protein>
<accession>A0A8C4N9D3</accession>
<evidence type="ECO:0000313" key="1">
    <source>
        <dbReference type="Ensembl" id="ENSEBUP00000003140.1"/>
    </source>
</evidence>
<name>A0A8C4N9D3_EPTBU</name>
<dbReference type="Proteomes" id="UP000694388">
    <property type="component" value="Unplaced"/>
</dbReference>
<organism evidence="1 2">
    <name type="scientific">Eptatretus burgeri</name>
    <name type="common">Inshore hagfish</name>
    <dbReference type="NCBI Taxonomy" id="7764"/>
    <lineage>
        <taxon>Eukaryota</taxon>
        <taxon>Metazoa</taxon>
        <taxon>Chordata</taxon>
        <taxon>Craniata</taxon>
        <taxon>Vertebrata</taxon>
        <taxon>Cyclostomata</taxon>
        <taxon>Myxini</taxon>
        <taxon>Myxiniformes</taxon>
        <taxon>Myxinidae</taxon>
        <taxon>Eptatretinae</taxon>
        <taxon>Eptatretus</taxon>
    </lineage>
</organism>
<evidence type="ECO:0000313" key="2">
    <source>
        <dbReference type="Proteomes" id="UP000694388"/>
    </source>
</evidence>
<dbReference type="Ensembl" id="ENSEBUT00000003504.1">
    <property type="protein sequence ID" value="ENSEBUP00000003140.1"/>
    <property type="gene ID" value="ENSEBUG00000002313.1"/>
</dbReference>
<dbReference type="SUPFAM" id="SSF57196">
    <property type="entry name" value="EGF/Laminin"/>
    <property type="match status" value="1"/>
</dbReference>
<reference evidence="1" key="1">
    <citation type="submission" date="2025-08" db="UniProtKB">
        <authorList>
            <consortium name="Ensembl"/>
        </authorList>
    </citation>
    <scope>IDENTIFICATION</scope>
</reference>
<proteinExistence type="predicted"/>
<reference evidence="1" key="2">
    <citation type="submission" date="2025-09" db="UniProtKB">
        <authorList>
            <consortium name="Ensembl"/>
        </authorList>
    </citation>
    <scope>IDENTIFICATION</scope>
</reference>
<dbReference type="AlphaFoldDB" id="A0A8C4N9D3"/>